<gene>
    <name evidence="1" type="ORF">CWE06_05690</name>
</gene>
<dbReference type="Proteomes" id="UP000288212">
    <property type="component" value="Unassembled WGS sequence"/>
</dbReference>
<protein>
    <submittedName>
        <fullName evidence="1">Uncharacterized protein</fullName>
    </submittedName>
</protein>
<dbReference type="OrthoDB" id="262743at2"/>
<reference evidence="1 2" key="1">
    <citation type="journal article" date="2011" name="Front. Microbiol.">
        <title>Genomic signatures of strain selection and enhancement in Bacillus atrophaeus var. globigii, a historical biowarfare simulant.</title>
        <authorList>
            <person name="Gibbons H.S."/>
            <person name="Broomall S.M."/>
            <person name="McNew L.A."/>
            <person name="Daligault H."/>
            <person name="Chapman C."/>
            <person name="Bruce D."/>
            <person name="Karavis M."/>
            <person name="Krepps M."/>
            <person name="McGregor P.A."/>
            <person name="Hong C."/>
            <person name="Park K.H."/>
            <person name="Akmal A."/>
            <person name="Feldman A."/>
            <person name="Lin J.S."/>
            <person name="Chang W.E."/>
            <person name="Higgs B.W."/>
            <person name="Demirev P."/>
            <person name="Lindquist J."/>
            <person name="Liem A."/>
            <person name="Fochler E."/>
            <person name="Read T.D."/>
            <person name="Tapia R."/>
            <person name="Johnson S."/>
            <person name="Bishop-Lilly K.A."/>
            <person name="Detter C."/>
            <person name="Han C."/>
            <person name="Sozhamannan S."/>
            <person name="Rosenzweig C.N."/>
            <person name="Skowronski E.W."/>
        </authorList>
    </citation>
    <scope>NUCLEOTIDE SEQUENCE [LARGE SCALE GENOMIC DNA]</scope>
    <source>
        <strain evidence="1 2">AK5</strain>
    </source>
</reference>
<dbReference type="EMBL" id="PIPI01000003">
    <property type="protein sequence ID" value="RUO20122.1"/>
    <property type="molecule type" value="Genomic_DNA"/>
</dbReference>
<organism evidence="1 2">
    <name type="scientific">Aliidiomarina haloalkalitolerans</name>
    <dbReference type="NCBI Taxonomy" id="859059"/>
    <lineage>
        <taxon>Bacteria</taxon>
        <taxon>Pseudomonadati</taxon>
        <taxon>Pseudomonadota</taxon>
        <taxon>Gammaproteobacteria</taxon>
        <taxon>Alteromonadales</taxon>
        <taxon>Idiomarinaceae</taxon>
        <taxon>Aliidiomarina</taxon>
    </lineage>
</organism>
<dbReference type="AlphaFoldDB" id="A0A432VUG6"/>
<sequence length="186" mass="21211">MKIAIIAWGSLVWDLRTLPIKGDWDNSGPELNIEFSRVSKDGRLTLVIDPDNGAVVNTYSAQSKRSDLGDAIADLRDREGTVRKRIGFIEVSNNNNSRKEFNDQIDVLENIQAWCKKYDYDAAVWTALPSQFKEQTSMDFSIDNALGYLRRLPKSAKENALEYIQKAPKEIVTPVRSELERLNYKL</sequence>
<accession>A0A432VUG6</accession>
<name>A0A432VUG6_9GAMM</name>
<comment type="caution">
    <text evidence="1">The sequence shown here is derived from an EMBL/GenBank/DDBJ whole genome shotgun (WGS) entry which is preliminary data.</text>
</comment>
<dbReference type="RefSeq" id="WP_126792063.1">
    <property type="nucleotide sequence ID" value="NZ_PIPI01000003.1"/>
</dbReference>
<proteinExistence type="predicted"/>
<evidence type="ECO:0000313" key="2">
    <source>
        <dbReference type="Proteomes" id="UP000288212"/>
    </source>
</evidence>
<keyword evidence="2" id="KW-1185">Reference proteome</keyword>
<evidence type="ECO:0000313" key="1">
    <source>
        <dbReference type="EMBL" id="RUO20122.1"/>
    </source>
</evidence>